<keyword evidence="5" id="KW-0539">Nucleus</keyword>
<dbReference type="AlphaFoldDB" id="A0A427YNP7"/>
<evidence type="ECO:0008006" key="9">
    <source>
        <dbReference type="Google" id="ProtNLM"/>
    </source>
</evidence>
<evidence type="ECO:0000313" key="8">
    <source>
        <dbReference type="Proteomes" id="UP000279259"/>
    </source>
</evidence>
<keyword evidence="2" id="KW-0479">Metal-binding</keyword>
<gene>
    <name evidence="7" type="ORF">EHS25_008126</name>
</gene>
<keyword evidence="4" id="KW-0804">Transcription</keyword>
<dbReference type="OrthoDB" id="10306929at2759"/>
<evidence type="ECO:0000256" key="2">
    <source>
        <dbReference type="ARBA" id="ARBA00022723"/>
    </source>
</evidence>
<dbReference type="GO" id="GO:0005634">
    <property type="term" value="C:nucleus"/>
    <property type="evidence" value="ECO:0007669"/>
    <property type="project" value="UniProtKB-SubCell"/>
</dbReference>
<comment type="caution">
    <text evidence="7">The sequence shown here is derived from an EMBL/GenBank/DDBJ whole genome shotgun (WGS) entry which is preliminary data.</text>
</comment>
<feature type="compositionally biased region" description="Polar residues" evidence="6">
    <location>
        <begin position="19"/>
        <end position="42"/>
    </location>
</feature>
<evidence type="ECO:0000256" key="4">
    <source>
        <dbReference type="ARBA" id="ARBA00023163"/>
    </source>
</evidence>
<accession>A0A427YNP7</accession>
<proteinExistence type="predicted"/>
<evidence type="ECO:0000256" key="5">
    <source>
        <dbReference type="ARBA" id="ARBA00023242"/>
    </source>
</evidence>
<evidence type="ECO:0000256" key="3">
    <source>
        <dbReference type="ARBA" id="ARBA00023015"/>
    </source>
</evidence>
<dbReference type="EMBL" id="RSCD01000005">
    <property type="protein sequence ID" value="RSH92681.1"/>
    <property type="molecule type" value="Genomic_DNA"/>
</dbReference>
<keyword evidence="3" id="KW-0805">Transcription regulation</keyword>
<dbReference type="InterPro" id="IPR050815">
    <property type="entry name" value="TF_fung"/>
</dbReference>
<dbReference type="GO" id="GO:0000981">
    <property type="term" value="F:DNA-binding transcription factor activity, RNA polymerase II-specific"/>
    <property type="evidence" value="ECO:0007669"/>
    <property type="project" value="InterPro"/>
</dbReference>
<dbReference type="Proteomes" id="UP000279259">
    <property type="component" value="Unassembled WGS sequence"/>
</dbReference>
<sequence>MSDLSHKDDIESAAKLQNGHPTTLASGINGAETSPPLSSTALGDPTAQYTRLLSIRAEILRFAHTWAYGTPVSQRQALSAFASHRQMLRSWRDELPANLEIKGRPLPALSQATQLAELFSIHLWYLSSYCDLCVATLSTVLEAARRGFQPAAPPHIVQAIQDDCVENAAEILRLSNLVLTNYPTFVSRDRRISVCLYQAIRITVWDLFRHPSPSTEMKRSTVALARGALIHLGAMAEVFPSSACRLGESLKLLENYGFTRYLIDLLPPEVFDVLSKAAGAKDDLSNDTAGQPG</sequence>
<dbReference type="CDD" id="cd12148">
    <property type="entry name" value="fungal_TF_MHR"/>
    <property type="match status" value="1"/>
</dbReference>
<feature type="region of interest" description="Disordered" evidence="6">
    <location>
        <begin position="14"/>
        <end position="42"/>
    </location>
</feature>
<evidence type="ECO:0000313" key="7">
    <source>
        <dbReference type="EMBL" id="RSH92681.1"/>
    </source>
</evidence>
<comment type="subcellular location">
    <subcellularLocation>
        <location evidence="1">Nucleus</location>
    </subcellularLocation>
</comment>
<name>A0A427YNP7_9TREE</name>
<dbReference type="PANTHER" id="PTHR47338:SF7">
    <property type="entry name" value="ZN(II)2CYS6 TRANSCRIPTION FACTOR (EUROFUNG)"/>
    <property type="match status" value="1"/>
</dbReference>
<reference evidence="7 8" key="1">
    <citation type="submission" date="2018-11" db="EMBL/GenBank/DDBJ databases">
        <title>Genome sequence of Saitozyma podzolica DSM 27192.</title>
        <authorList>
            <person name="Aliyu H."/>
            <person name="Gorte O."/>
            <person name="Ochsenreither K."/>
        </authorList>
    </citation>
    <scope>NUCLEOTIDE SEQUENCE [LARGE SCALE GENOMIC DNA]</scope>
    <source>
        <strain evidence="7 8">DSM 27192</strain>
    </source>
</reference>
<dbReference type="GO" id="GO:0046872">
    <property type="term" value="F:metal ion binding"/>
    <property type="evidence" value="ECO:0007669"/>
    <property type="project" value="UniProtKB-KW"/>
</dbReference>
<protein>
    <recommendedName>
        <fullName evidence="9">Transcription factor domain-containing protein</fullName>
    </recommendedName>
</protein>
<keyword evidence="8" id="KW-1185">Reference proteome</keyword>
<dbReference type="PANTHER" id="PTHR47338">
    <property type="entry name" value="ZN(II)2CYS6 TRANSCRIPTION FACTOR (EUROFUNG)-RELATED"/>
    <property type="match status" value="1"/>
</dbReference>
<organism evidence="7 8">
    <name type="scientific">Saitozyma podzolica</name>
    <dbReference type="NCBI Taxonomy" id="1890683"/>
    <lineage>
        <taxon>Eukaryota</taxon>
        <taxon>Fungi</taxon>
        <taxon>Dikarya</taxon>
        <taxon>Basidiomycota</taxon>
        <taxon>Agaricomycotina</taxon>
        <taxon>Tremellomycetes</taxon>
        <taxon>Tremellales</taxon>
        <taxon>Trimorphomycetaceae</taxon>
        <taxon>Saitozyma</taxon>
    </lineage>
</organism>
<evidence type="ECO:0000256" key="1">
    <source>
        <dbReference type="ARBA" id="ARBA00004123"/>
    </source>
</evidence>
<evidence type="ECO:0000256" key="6">
    <source>
        <dbReference type="SAM" id="MobiDB-lite"/>
    </source>
</evidence>